<dbReference type="Pfam" id="PF00701">
    <property type="entry name" value="DHDPS"/>
    <property type="match status" value="1"/>
</dbReference>
<evidence type="ECO:0000256" key="2">
    <source>
        <dbReference type="ARBA" id="ARBA00023270"/>
    </source>
</evidence>
<protein>
    <recommendedName>
        <fullName evidence="5">Dihydrodipicolinate synthase</fullName>
    </recommendedName>
</protein>
<reference evidence="4" key="1">
    <citation type="submission" date="2015-05" db="EMBL/GenBank/DDBJ databases">
        <authorList>
            <person name="Fogelqvist Johan"/>
        </authorList>
    </citation>
    <scope>NUCLEOTIDE SEQUENCE [LARGE SCALE GENOMIC DNA]</scope>
</reference>
<dbReference type="PRINTS" id="PR00146">
    <property type="entry name" value="DHPICSNTHASE"/>
</dbReference>
<evidence type="ECO:0000313" key="4">
    <source>
        <dbReference type="Proteomes" id="UP000045706"/>
    </source>
</evidence>
<dbReference type="SMART" id="SM01130">
    <property type="entry name" value="DHDPS"/>
    <property type="match status" value="1"/>
</dbReference>
<dbReference type="EMBL" id="CVQI01019113">
    <property type="protein sequence ID" value="CRK26314.1"/>
    <property type="molecule type" value="Genomic_DNA"/>
</dbReference>
<dbReference type="InterPro" id="IPR002220">
    <property type="entry name" value="DapA-like"/>
</dbReference>
<dbReference type="PANTHER" id="PTHR12128">
    <property type="entry name" value="DIHYDRODIPICOLINATE SYNTHASE"/>
    <property type="match status" value="1"/>
</dbReference>
<dbReference type="Proteomes" id="UP000045706">
    <property type="component" value="Unassembled WGS sequence"/>
</dbReference>
<dbReference type="SUPFAM" id="SSF51569">
    <property type="entry name" value="Aldolase"/>
    <property type="match status" value="1"/>
</dbReference>
<dbReference type="GO" id="GO:0008840">
    <property type="term" value="F:4-hydroxy-tetrahydrodipicolinate synthase activity"/>
    <property type="evidence" value="ECO:0007669"/>
    <property type="project" value="TreeGrafter"/>
</dbReference>
<accession>A0A0G4LWG9</accession>
<dbReference type="Gene3D" id="3.20.20.70">
    <property type="entry name" value="Aldolase class I"/>
    <property type="match status" value="1"/>
</dbReference>
<keyword evidence="2" id="KW-0704">Schiff base</keyword>
<gene>
    <name evidence="3" type="ORF">BN1723_013816</name>
</gene>
<dbReference type="InterPro" id="IPR013785">
    <property type="entry name" value="Aldolase_TIM"/>
</dbReference>
<evidence type="ECO:0000313" key="3">
    <source>
        <dbReference type="EMBL" id="CRK26314.1"/>
    </source>
</evidence>
<dbReference type="PANTHER" id="PTHR12128:SF68">
    <property type="entry name" value="DIHYDRODIPICOLINATE SYNTHETASE"/>
    <property type="match status" value="1"/>
</dbReference>
<feature type="non-terminal residue" evidence="3">
    <location>
        <position position="1"/>
    </location>
</feature>
<evidence type="ECO:0008006" key="5">
    <source>
        <dbReference type="Google" id="ProtNLM"/>
    </source>
</evidence>
<name>A0A0G4LWG9_VERLO</name>
<organism evidence="3 4">
    <name type="scientific">Verticillium longisporum</name>
    <name type="common">Verticillium dahliae var. longisporum</name>
    <dbReference type="NCBI Taxonomy" id="100787"/>
    <lineage>
        <taxon>Eukaryota</taxon>
        <taxon>Fungi</taxon>
        <taxon>Dikarya</taxon>
        <taxon>Ascomycota</taxon>
        <taxon>Pezizomycotina</taxon>
        <taxon>Sordariomycetes</taxon>
        <taxon>Hypocreomycetidae</taxon>
        <taxon>Glomerellales</taxon>
        <taxon>Plectosphaerellaceae</taxon>
        <taxon>Verticillium</taxon>
    </lineage>
</organism>
<evidence type="ECO:0000256" key="1">
    <source>
        <dbReference type="ARBA" id="ARBA00023239"/>
    </source>
</evidence>
<keyword evidence="1" id="KW-0456">Lyase</keyword>
<proteinExistence type="predicted"/>
<sequence length="331" mass="35882">EQTSSCTMANTTPPDGVFVPVPTFFKESADSSSLQPAIDVPQQVAHSVHLAKSGITGLVLMGSTGEAIHMSRQERVDMISGVRKGLDEAGYKDYPIMAGVLVNSVDETLEWLDDSAKAGAQWGLVLAPGYFGGAASQDNLVEWYTLVADKSPLPILIYNYPGVTNNLVVSIDTYAKLAAHPKIVGCKMSHGNVSHHVQVSLHPKIDHSKFRVYSGFGQQLGPIVVFNAAGVIDGLAAIYPKTITRLFKLASQRPADEKTQEEVRRLQWKVSSAEEFIVKNGILGIREAIFKVLGFGHLKGGRLPLKGTLAQGVWEEWSDILGQMADEEKSL</sequence>
<dbReference type="CDD" id="cd00408">
    <property type="entry name" value="DHDPS-like"/>
    <property type="match status" value="1"/>
</dbReference>
<dbReference type="InterPro" id="IPR020624">
    <property type="entry name" value="Schiff_base-form_aldolases_CS"/>
</dbReference>
<dbReference type="PROSITE" id="PS00665">
    <property type="entry name" value="DHDPS_1"/>
    <property type="match status" value="1"/>
</dbReference>
<dbReference type="AlphaFoldDB" id="A0A0G4LWG9"/>